<feature type="region of interest" description="Disordered" evidence="1">
    <location>
        <begin position="1"/>
        <end position="75"/>
    </location>
</feature>
<sequence>MLSITGKDREACLKPDKPTHAGQDDADSVTTDIDDDPEEEEEALQDDPMGKAGRGFLNRRARHHPRIPATPRKKR</sequence>
<accession>A0AAD6ISN0</accession>
<feature type="compositionally biased region" description="Basic and acidic residues" evidence="1">
    <location>
        <begin position="1"/>
        <end position="23"/>
    </location>
</feature>
<dbReference type="EMBL" id="JAQGDS010000014">
    <property type="protein sequence ID" value="KAJ6256231.1"/>
    <property type="molecule type" value="Genomic_DNA"/>
</dbReference>
<evidence type="ECO:0000256" key="1">
    <source>
        <dbReference type="SAM" id="MobiDB-lite"/>
    </source>
</evidence>
<protein>
    <submittedName>
        <fullName evidence="2">Uncharacterized protein</fullName>
    </submittedName>
</protein>
<name>A0AAD6ISN0_DREDA</name>
<reference evidence="2" key="1">
    <citation type="submission" date="2023-01" db="EMBL/GenBank/DDBJ databases">
        <title>The chitinases involved in constricting ring structure development in the nematode-trapping fungus Drechslerella dactyloides.</title>
        <authorList>
            <person name="Wang R."/>
            <person name="Zhang L."/>
            <person name="Tang P."/>
            <person name="Li S."/>
            <person name="Liang L."/>
        </authorList>
    </citation>
    <scope>NUCLEOTIDE SEQUENCE</scope>
    <source>
        <strain evidence="2">YMF1.00031</strain>
    </source>
</reference>
<feature type="compositionally biased region" description="Acidic residues" evidence="1">
    <location>
        <begin position="24"/>
        <end position="45"/>
    </location>
</feature>
<gene>
    <name evidence="2" type="ORF">Dda_9066</name>
</gene>
<dbReference type="Proteomes" id="UP001221413">
    <property type="component" value="Unassembled WGS sequence"/>
</dbReference>
<organism evidence="2 3">
    <name type="scientific">Drechslerella dactyloides</name>
    <name type="common">Nematode-trapping fungus</name>
    <name type="synonym">Arthrobotrys dactyloides</name>
    <dbReference type="NCBI Taxonomy" id="74499"/>
    <lineage>
        <taxon>Eukaryota</taxon>
        <taxon>Fungi</taxon>
        <taxon>Dikarya</taxon>
        <taxon>Ascomycota</taxon>
        <taxon>Pezizomycotina</taxon>
        <taxon>Orbiliomycetes</taxon>
        <taxon>Orbiliales</taxon>
        <taxon>Orbiliaceae</taxon>
        <taxon>Drechslerella</taxon>
    </lineage>
</organism>
<keyword evidence="3" id="KW-1185">Reference proteome</keyword>
<feature type="compositionally biased region" description="Basic residues" evidence="1">
    <location>
        <begin position="57"/>
        <end position="75"/>
    </location>
</feature>
<evidence type="ECO:0000313" key="3">
    <source>
        <dbReference type="Proteomes" id="UP001221413"/>
    </source>
</evidence>
<dbReference type="AlphaFoldDB" id="A0AAD6ISN0"/>
<proteinExistence type="predicted"/>
<comment type="caution">
    <text evidence="2">The sequence shown here is derived from an EMBL/GenBank/DDBJ whole genome shotgun (WGS) entry which is preliminary data.</text>
</comment>
<evidence type="ECO:0000313" key="2">
    <source>
        <dbReference type="EMBL" id="KAJ6256231.1"/>
    </source>
</evidence>